<evidence type="ECO:0000256" key="3">
    <source>
        <dbReference type="ARBA" id="ARBA00011726"/>
    </source>
</evidence>
<dbReference type="GO" id="GO:0005634">
    <property type="term" value="C:nucleus"/>
    <property type="evidence" value="ECO:0007669"/>
    <property type="project" value="UniProtKB-SubCell"/>
</dbReference>
<protein>
    <recommendedName>
        <fullName evidence="10">Auxin-induced protein</fullName>
    </recommendedName>
</protein>
<keyword evidence="8 10" id="KW-0927">Auxin signaling pathway</keyword>
<comment type="function">
    <text evidence="9">Aux/IAA proteins are short-lived transcriptional factors that function as repressors of early auxin response genes at low auxin concentrations. Repression is thought to result from the interaction with auxin response factors (ARFs), proteins that bind to the auxin-responsive promoter element (AuxRE). Formation of heterodimers with ARF proteins may alter their ability to modulate early auxin response genes expression.</text>
</comment>
<evidence type="ECO:0000313" key="12">
    <source>
        <dbReference type="EMBL" id="KAK7347543.1"/>
    </source>
</evidence>
<dbReference type="GO" id="GO:0009734">
    <property type="term" value="P:auxin-activated signaling pathway"/>
    <property type="evidence" value="ECO:0007669"/>
    <property type="project" value="UniProtKB-UniRule"/>
</dbReference>
<evidence type="ECO:0000256" key="9">
    <source>
        <dbReference type="ARBA" id="ARBA00025283"/>
    </source>
</evidence>
<dbReference type="Gene3D" id="3.10.20.90">
    <property type="entry name" value="Phosphatidylinositol 3-kinase Catalytic Subunit, Chain A, domain 1"/>
    <property type="match status" value="1"/>
</dbReference>
<evidence type="ECO:0000256" key="7">
    <source>
        <dbReference type="ARBA" id="ARBA00023242"/>
    </source>
</evidence>
<accession>A0AAN9M9K6</accession>
<dbReference type="Pfam" id="PF02309">
    <property type="entry name" value="AUX_IAA"/>
    <property type="match status" value="2"/>
</dbReference>
<dbReference type="Proteomes" id="UP001374584">
    <property type="component" value="Unassembled WGS sequence"/>
</dbReference>
<name>A0AAN9M9K6_PHACN</name>
<keyword evidence="4 10" id="KW-0678">Repressor</keyword>
<proteinExistence type="inferred from homology"/>
<comment type="subunit">
    <text evidence="3 10">Homodimers and heterodimers.</text>
</comment>
<comment type="similarity">
    <text evidence="2 10">Belongs to the Aux/IAA family.</text>
</comment>
<evidence type="ECO:0000256" key="2">
    <source>
        <dbReference type="ARBA" id="ARBA00006728"/>
    </source>
</evidence>
<keyword evidence="13" id="KW-1185">Reference proteome</keyword>
<evidence type="ECO:0000256" key="1">
    <source>
        <dbReference type="ARBA" id="ARBA00004123"/>
    </source>
</evidence>
<keyword evidence="6 10" id="KW-0804">Transcription</keyword>
<sequence length="244" mass="28131">MELQLGLALSTNSSQLLDLNSHAYDSIFPYHQNKRTFSQLFHHAPQTLHNDLILPTLSLLPLTPNHHQDHHDNHTQCSTITKKDDDEEDVEGVVGWPPVNYWRKKIRVDNCGDHDEVVGNNDNIVWVDQCHGHGCSATRRSNSLYVKVKMEGVGIARKVDLGMHQSFETLMETLMDMFGTRLQESNSYELAYQDKEGDWLLAQDVPWRQEFRWVCKKTEIGEEQQQMNGDKISNLELVNFVCQT</sequence>
<dbReference type="InterPro" id="IPR053793">
    <property type="entry name" value="PB1-like"/>
</dbReference>
<dbReference type="AlphaFoldDB" id="A0AAN9M9K6"/>
<dbReference type="SUPFAM" id="SSF54277">
    <property type="entry name" value="CAD &amp; PB1 domains"/>
    <property type="match status" value="1"/>
</dbReference>
<keyword evidence="7 10" id="KW-0539">Nucleus</keyword>
<dbReference type="InterPro" id="IPR033389">
    <property type="entry name" value="AUX/IAA_dom"/>
</dbReference>
<comment type="caution">
    <text evidence="12">The sequence shown here is derived from an EMBL/GenBank/DDBJ whole genome shotgun (WGS) entry which is preliminary data.</text>
</comment>
<dbReference type="PANTHER" id="PTHR31734">
    <property type="entry name" value="AUXIN-RESPONSIVE PROTEIN IAA17"/>
    <property type="match status" value="1"/>
</dbReference>
<evidence type="ECO:0000256" key="4">
    <source>
        <dbReference type="ARBA" id="ARBA00022491"/>
    </source>
</evidence>
<dbReference type="EMBL" id="JAYMYR010000008">
    <property type="protein sequence ID" value="KAK7347543.1"/>
    <property type="molecule type" value="Genomic_DNA"/>
</dbReference>
<dbReference type="PANTHER" id="PTHR31734:SF38">
    <property type="entry name" value="AUXIN-RESPONSIVE PROTEIN IAA29"/>
    <property type="match status" value="1"/>
</dbReference>
<evidence type="ECO:0000256" key="8">
    <source>
        <dbReference type="ARBA" id="ARBA00023294"/>
    </source>
</evidence>
<reference evidence="12 13" key="1">
    <citation type="submission" date="2024-01" db="EMBL/GenBank/DDBJ databases">
        <title>The genomes of 5 underutilized Papilionoideae crops provide insights into root nodulation and disease resistanc.</title>
        <authorList>
            <person name="Jiang F."/>
        </authorList>
    </citation>
    <scope>NUCLEOTIDE SEQUENCE [LARGE SCALE GENOMIC DNA]</scope>
    <source>
        <strain evidence="12">JINMINGXINNONG_FW02</strain>
        <tissue evidence="12">Leaves</tissue>
    </source>
</reference>
<feature type="domain" description="PB1" evidence="11">
    <location>
        <begin position="143"/>
        <end position="223"/>
    </location>
</feature>
<evidence type="ECO:0000256" key="6">
    <source>
        <dbReference type="ARBA" id="ARBA00023163"/>
    </source>
</evidence>
<evidence type="ECO:0000313" key="13">
    <source>
        <dbReference type="Proteomes" id="UP001374584"/>
    </source>
</evidence>
<dbReference type="PROSITE" id="PS51745">
    <property type="entry name" value="PB1"/>
    <property type="match status" value="1"/>
</dbReference>
<comment type="subcellular location">
    <subcellularLocation>
        <location evidence="1 10">Nucleus</location>
    </subcellularLocation>
</comment>
<evidence type="ECO:0000256" key="10">
    <source>
        <dbReference type="RuleBase" id="RU004549"/>
    </source>
</evidence>
<organism evidence="12 13">
    <name type="scientific">Phaseolus coccineus</name>
    <name type="common">Scarlet runner bean</name>
    <name type="synonym">Phaseolus multiflorus</name>
    <dbReference type="NCBI Taxonomy" id="3886"/>
    <lineage>
        <taxon>Eukaryota</taxon>
        <taxon>Viridiplantae</taxon>
        <taxon>Streptophyta</taxon>
        <taxon>Embryophyta</taxon>
        <taxon>Tracheophyta</taxon>
        <taxon>Spermatophyta</taxon>
        <taxon>Magnoliopsida</taxon>
        <taxon>eudicotyledons</taxon>
        <taxon>Gunneridae</taxon>
        <taxon>Pentapetalae</taxon>
        <taxon>rosids</taxon>
        <taxon>fabids</taxon>
        <taxon>Fabales</taxon>
        <taxon>Fabaceae</taxon>
        <taxon>Papilionoideae</taxon>
        <taxon>50 kb inversion clade</taxon>
        <taxon>NPAAA clade</taxon>
        <taxon>indigoferoid/millettioid clade</taxon>
        <taxon>Phaseoleae</taxon>
        <taxon>Phaseolus</taxon>
    </lineage>
</organism>
<evidence type="ECO:0000259" key="11">
    <source>
        <dbReference type="PROSITE" id="PS51745"/>
    </source>
</evidence>
<keyword evidence="5 10" id="KW-0805">Transcription regulation</keyword>
<gene>
    <name evidence="12" type="ORF">VNO80_22076</name>
</gene>
<evidence type="ECO:0000256" key="5">
    <source>
        <dbReference type="ARBA" id="ARBA00023015"/>
    </source>
</evidence>
<dbReference type="InterPro" id="IPR003311">
    <property type="entry name" value="AUX_IAA"/>
</dbReference>
<dbReference type="GO" id="GO:0006355">
    <property type="term" value="P:regulation of DNA-templated transcription"/>
    <property type="evidence" value="ECO:0007669"/>
    <property type="project" value="InterPro"/>
</dbReference>